<proteinExistence type="predicted"/>
<dbReference type="Gramene" id="OB02G38750.1">
    <property type="protein sequence ID" value="OB02G38750.1"/>
    <property type="gene ID" value="OB02G38750"/>
</dbReference>
<sequence>MQEPPRPGVHPRYIPKRGSVLKGIVRRMLGLFVFFLPQGGGGGGAAVNDGGGGGGRVRPVGDGAKQGK</sequence>
<reference evidence="2" key="1">
    <citation type="submission" date="2013-04" db="UniProtKB">
        <authorList>
            <consortium name="EnsemblPlants"/>
        </authorList>
    </citation>
    <scope>IDENTIFICATION</scope>
</reference>
<protein>
    <submittedName>
        <fullName evidence="2">Uncharacterized protein</fullName>
    </submittedName>
</protein>
<name>J3LGV8_ORYBR</name>
<dbReference type="HOGENOM" id="CLU_204833_0_0_1"/>
<accession>J3LGV8</accession>
<feature type="region of interest" description="Disordered" evidence="1">
    <location>
        <begin position="43"/>
        <end position="68"/>
    </location>
</feature>
<evidence type="ECO:0000256" key="1">
    <source>
        <dbReference type="SAM" id="MobiDB-lite"/>
    </source>
</evidence>
<evidence type="ECO:0000313" key="2">
    <source>
        <dbReference type="EnsemblPlants" id="OB02G38750.1"/>
    </source>
</evidence>
<organism evidence="2">
    <name type="scientific">Oryza brachyantha</name>
    <name type="common">malo sina</name>
    <dbReference type="NCBI Taxonomy" id="4533"/>
    <lineage>
        <taxon>Eukaryota</taxon>
        <taxon>Viridiplantae</taxon>
        <taxon>Streptophyta</taxon>
        <taxon>Embryophyta</taxon>
        <taxon>Tracheophyta</taxon>
        <taxon>Spermatophyta</taxon>
        <taxon>Magnoliopsida</taxon>
        <taxon>Liliopsida</taxon>
        <taxon>Poales</taxon>
        <taxon>Poaceae</taxon>
        <taxon>BOP clade</taxon>
        <taxon>Oryzoideae</taxon>
        <taxon>Oryzeae</taxon>
        <taxon>Oryzinae</taxon>
        <taxon>Oryza</taxon>
    </lineage>
</organism>
<dbReference type="EnsemblPlants" id="OB02G38750.1">
    <property type="protein sequence ID" value="OB02G38750.1"/>
    <property type="gene ID" value="OB02G38750"/>
</dbReference>
<keyword evidence="3" id="KW-1185">Reference proteome</keyword>
<feature type="compositionally biased region" description="Low complexity" evidence="1">
    <location>
        <begin position="57"/>
        <end position="68"/>
    </location>
</feature>
<feature type="compositionally biased region" description="Gly residues" evidence="1">
    <location>
        <begin position="43"/>
        <end position="56"/>
    </location>
</feature>
<evidence type="ECO:0000313" key="3">
    <source>
        <dbReference type="Proteomes" id="UP000006038"/>
    </source>
</evidence>
<dbReference type="Proteomes" id="UP000006038">
    <property type="component" value="Unassembled WGS sequence"/>
</dbReference>
<dbReference type="AlphaFoldDB" id="J3LGV8"/>